<dbReference type="OrthoDB" id="6602609at2759"/>
<feature type="domain" description="DUF4806" evidence="2">
    <location>
        <begin position="54"/>
        <end position="128"/>
    </location>
</feature>
<dbReference type="AlphaFoldDB" id="A0A6G0YE22"/>
<accession>A0A6G0YE22</accession>
<keyword evidence="1" id="KW-0472">Membrane</keyword>
<evidence type="ECO:0000259" key="2">
    <source>
        <dbReference type="Pfam" id="PF16064"/>
    </source>
</evidence>
<keyword evidence="1" id="KW-0812">Transmembrane</keyword>
<dbReference type="PANTHER" id="PTHR34153">
    <property type="entry name" value="SI:CH211-262H13.3-RELATED-RELATED"/>
    <property type="match status" value="1"/>
</dbReference>
<protein>
    <submittedName>
        <fullName evidence="3">DUF4806 domain-containing protein</fullName>
    </submittedName>
</protein>
<dbReference type="Proteomes" id="UP000478052">
    <property type="component" value="Unassembled WGS sequence"/>
</dbReference>
<dbReference type="Pfam" id="PF16064">
    <property type="entry name" value="DUF4806"/>
    <property type="match status" value="1"/>
</dbReference>
<evidence type="ECO:0000313" key="4">
    <source>
        <dbReference type="Proteomes" id="UP000478052"/>
    </source>
</evidence>
<organism evidence="3 4">
    <name type="scientific">Aphis craccivora</name>
    <name type="common">Cowpea aphid</name>
    <dbReference type="NCBI Taxonomy" id="307492"/>
    <lineage>
        <taxon>Eukaryota</taxon>
        <taxon>Metazoa</taxon>
        <taxon>Ecdysozoa</taxon>
        <taxon>Arthropoda</taxon>
        <taxon>Hexapoda</taxon>
        <taxon>Insecta</taxon>
        <taxon>Pterygota</taxon>
        <taxon>Neoptera</taxon>
        <taxon>Paraneoptera</taxon>
        <taxon>Hemiptera</taxon>
        <taxon>Sternorrhyncha</taxon>
        <taxon>Aphidomorpha</taxon>
        <taxon>Aphidoidea</taxon>
        <taxon>Aphididae</taxon>
        <taxon>Aphidini</taxon>
        <taxon>Aphis</taxon>
        <taxon>Aphis</taxon>
    </lineage>
</organism>
<gene>
    <name evidence="3" type="ORF">FWK35_00012995</name>
</gene>
<keyword evidence="4" id="KW-1185">Reference proteome</keyword>
<evidence type="ECO:0000256" key="1">
    <source>
        <dbReference type="SAM" id="Phobius"/>
    </source>
</evidence>
<feature type="transmembrane region" description="Helical" evidence="1">
    <location>
        <begin position="125"/>
        <end position="142"/>
    </location>
</feature>
<keyword evidence="1" id="KW-1133">Transmembrane helix</keyword>
<evidence type="ECO:0000313" key="3">
    <source>
        <dbReference type="EMBL" id="KAF0754199.1"/>
    </source>
</evidence>
<reference evidence="3 4" key="1">
    <citation type="submission" date="2019-08" db="EMBL/GenBank/DDBJ databases">
        <title>Whole genome of Aphis craccivora.</title>
        <authorList>
            <person name="Voronova N.V."/>
            <person name="Shulinski R.S."/>
            <person name="Bandarenka Y.V."/>
            <person name="Zhorov D.G."/>
            <person name="Warner D."/>
        </authorList>
    </citation>
    <scope>NUCLEOTIDE SEQUENCE [LARGE SCALE GENOMIC DNA]</scope>
    <source>
        <strain evidence="3">180601</strain>
        <tissue evidence="3">Whole Body</tissue>
    </source>
</reference>
<dbReference type="InterPro" id="IPR032071">
    <property type="entry name" value="DUF4806"/>
</dbReference>
<proteinExistence type="predicted"/>
<comment type="caution">
    <text evidence="3">The sequence shown here is derived from an EMBL/GenBank/DDBJ whole genome shotgun (WGS) entry which is preliminary data.</text>
</comment>
<dbReference type="PANTHER" id="PTHR34153:SF2">
    <property type="entry name" value="SI:CH211-262H13.3-RELATED"/>
    <property type="match status" value="1"/>
</dbReference>
<dbReference type="EMBL" id="VUJU01004484">
    <property type="protein sequence ID" value="KAF0754199.1"/>
    <property type="molecule type" value="Genomic_DNA"/>
</dbReference>
<name>A0A6G0YE22_APHCR</name>
<sequence length="197" mass="23026">MDIKTLMKNQIILKYEVKSLNEKLDLVLKILERVDEGKSLQKYHKYEYANLDCLFPINSKIYLTSLNDQLRTDAVYREKMVKDLSFTGGSDVQHVLKRIMTKLFSDTLLKDYSFIGKGIHKKKCFADLIICKVIFGFNYFFLRINWKHRRRKCFSAFAAHCAAEWKRTTNHASYGQCVCVSPQWAGNYMRAAGNIIE</sequence>